<keyword evidence="2" id="KW-0808">Transferase</keyword>
<evidence type="ECO:0000259" key="1">
    <source>
        <dbReference type="Pfam" id="PF10111"/>
    </source>
</evidence>
<proteinExistence type="predicted"/>
<organism evidence="2">
    <name type="scientific">hydrothermal vent metagenome</name>
    <dbReference type="NCBI Taxonomy" id="652676"/>
    <lineage>
        <taxon>unclassified sequences</taxon>
        <taxon>metagenomes</taxon>
        <taxon>ecological metagenomes</taxon>
    </lineage>
</organism>
<dbReference type="Pfam" id="PF10111">
    <property type="entry name" value="Glyco_tranf_2_2"/>
    <property type="match status" value="1"/>
</dbReference>
<evidence type="ECO:0000313" key="2">
    <source>
        <dbReference type="EMBL" id="SFV56582.1"/>
    </source>
</evidence>
<name>A0A1W1BSZ7_9ZZZZ</name>
<dbReference type="Gene3D" id="3.90.550.10">
    <property type="entry name" value="Spore Coat Polysaccharide Biosynthesis Protein SpsA, Chain A"/>
    <property type="match status" value="1"/>
</dbReference>
<dbReference type="SUPFAM" id="SSF53448">
    <property type="entry name" value="Nucleotide-diphospho-sugar transferases"/>
    <property type="match status" value="1"/>
</dbReference>
<dbReference type="EMBL" id="FPHC01000040">
    <property type="protein sequence ID" value="SFV56582.1"/>
    <property type="molecule type" value="Genomic_DNA"/>
</dbReference>
<gene>
    <name evidence="2" type="ORF">MNB_SV-6-262</name>
</gene>
<dbReference type="InterPro" id="IPR029044">
    <property type="entry name" value="Nucleotide-diphossugar_trans"/>
</dbReference>
<dbReference type="InterPro" id="IPR019290">
    <property type="entry name" value="GlycosylTrfase-like_prok"/>
</dbReference>
<feature type="domain" description="Glycosyltransferase 2-like prokaryotic type" evidence="1">
    <location>
        <begin position="8"/>
        <end position="153"/>
    </location>
</feature>
<protein>
    <submittedName>
        <fullName evidence="2">Glycosyl transferase, group 2 family protein</fullName>
    </submittedName>
</protein>
<dbReference type="PANTHER" id="PTHR22916:SF3">
    <property type="entry name" value="UDP-GLCNAC:BETAGAL BETA-1,3-N-ACETYLGLUCOSAMINYLTRANSFERASE-LIKE PROTEIN 1"/>
    <property type="match status" value="1"/>
</dbReference>
<accession>A0A1W1BSZ7</accession>
<dbReference type="PANTHER" id="PTHR22916">
    <property type="entry name" value="GLYCOSYLTRANSFERASE"/>
    <property type="match status" value="1"/>
</dbReference>
<reference evidence="2" key="1">
    <citation type="submission" date="2016-10" db="EMBL/GenBank/DDBJ databases">
        <authorList>
            <person name="de Groot N.N."/>
        </authorList>
    </citation>
    <scope>NUCLEOTIDE SEQUENCE</scope>
</reference>
<dbReference type="GO" id="GO:0016757">
    <property type="term" value="F:glycosyltransferase activity"/>
    <property type="evidence" value="ECO:0007669"/>
    <property type="project" value="TreeGrafter"/>
</dbReference>
<sequence length="240" mass="27713">MADNFTPLGRARNLAIEKCCGEWVAFLDCDDLWDREKLELSIDKLNKFQNKEQVSLIYSKAYKIDKDGNTISTSPESPSGEIYEKLIKEGDFIVFSSMIIRRDILLKCGKIDESLNYCEDYDLLLKICRGYQAVGVDKHLTSYRVHSGNITSKKIYENMIELNDFLIKYARENLLSFDIRANIYLNNSYRTLKTIIKLTMASDYHQAGAFASRYIGYLPLSLVGAIKVKIFDRWKKSSYI</sequence>
<dbReference type="AlphaFoldDB" id="A0A1W1BSZ7"/>